<organism evidence="15 16">
    <name type="scientific">Danionella cerebrum</name>
    <dbReference type="NCBI Taxonomy" id="2873325"/>
    <lineage>
        <taxon>Eukaryota</taxon>
        <taxon>Metazoa</taxon>
        <taxon>Chordata</taxon>
        <taxon>Craniata</taxon>
        <taxon>Vertebrata</taxon>
        <taxon>Euteleostomi</taxon>
        <taxon>Actinopterygii</taxon>
        <taxon>Neopterygii</taxon>
        <taxon>Teleostei</taxon>
        <taxon>Ostariophysi</taxon>
        <taxon>Cypriniformes</taxon>
        <taxon>Danionidae</taxon>
        <taxon>Danioninae</taxon>
        <taxon>Danionella</taxon>
    </lineage>
</organism>
<evidence type="ECO:0000259" key="14">
    <source>
        <dbReference type="PROSITE" id="PS50157"/>
    </source>
</evidence>
<evidence type="ECO:0000256" key="2">
    <source>
        <dbReference type="ARBA" id="ARBA00006991"/>
    </source>
</evidence>
<feature type="region of interest" description="Disordered" evidence="12">
    <location>
        <begin position="141"/>
        <end position="197"/>
    </location>
</feature>
<dbReference type="FunFam" id="3.30.160.60:FF:001480">
    <property type="entry name" value="Si:cabz01071911.3"/>
    <property type="match status" value="1"/>
</dbReference>
<keyword evidence="6" id="KW-0862">Zinc</keyword>
<evidence type="ECO:0000313" key="15">
    <source>
        <dbReference type="EMBL" id="TRY83497.1"/>
    </source>
</evidence>
<evidence type="ECO:0000256" key="5">
    <source>
        <dbReference type="ARBA" id="ARBA00022771"/>
    </source>
</evidence>
<keyword evidence="8" id="KW-0238">DNA-binding</keyword>
<keyword evidence="16" id="KW-1185">Reference proteome</keyword>
<dbReference type="EMBL" id="SRMA01026473">
    <property type="protein sequence ID" value="TRY83497.1"/>
    <property type="molecule type" value="Genomic_DNA"/>
</dbReference>
<dbReference type="Gene3D" id="3.30.160.60">
    <property type="entry name" value="Classic Zinc Finger"/>
    <property type="match status" value="6"/>
</dbReference>
<evidence type="ECO:0000259" key="13">
    <source>
        <dbReference type="PROSITE" id="PS50097"/>
    </source>
</evidence>
<protein>
    <recommendedName>
        <fullName evidence="17">Zinc finger and BTB domain-containing protein 24</fullName>
    </recommendedName>
</protein>
<comment type="similarity">
    <text evidence="2">Belongs to the krueppel C2H2-type zinc-finger protein family.</text>
</comment>
<keyword evidence="9" id="KW-0804">Transcription</keyword>
<feature type="domain" description="C2H2-type" evidence="14">
    <location>
        <begin position="294"/>
        <end position="321"/>
    </location>
</feature>
<dbReference type="SUPFAM" id="SSF54695">
    <property type="entry name" value="POZ domain"/>
    <property type="match status" value="1"/>
</dbReference>
<evidence type="ECO:0000313" key="16">
    <source>
        <dbReference type="Proteomes" id="UP000316079"/>
    </source>
</evidence>
<evidence type="ECO:0000256" key="4">
    <source>
        <dbReference type="ARBA" id="ARBA00022737"/>
    </source>
</evidence>
<dbReference type="SMART" id="SM00225">
    <property type="entry name" value="BTB"/>
    <property type="match status" value="1"/>
</dbReference>
<dbReference type="InterPro" id="IPR000210">
    <property type="entry name" value="BTB/POZ_dom"/>
</dbReference>
<reference evidence="15" key="2">
    <citation type="submission" date="2019-04" db="EMBL/GenBank/DDBJ databases">
        <authorList>
            <person name="Kadobianskyi M."/>
            <person name="Schulze L."/>
            <person name="Schuelke M."/>
            <person name="Judkewitz B."/>
        </authorList>
    </citation>
    <scope>NUCLEOTIDE SEQUENCE</scope>
    <source>
        <strain evidence="15">Bolton</strain>
        <tissue evidence="15">Whole-body</tissue>
    </source>
</reference>
<keyword evidence="7" id="KW-0805">Transcription regulation</keyword>
<evidence type="ECO:0000256" key="3">
    <source>
        <dbReference type="ARBA" id="ARBA00022723"/>
    </source>
</evidence>
<gene>
    <name evidence="15" type="ORF">DNTS_016230</name>
</gene>
<dbReference type="FunFam" id="3.30.160.60:FF:000267">
    <property type="entry name" value="Zinc finger and BTB domain-containing 49"/>
    <property type="match status" value="1"/>
</dbReference>
<feature type="domain" description="C2H2-type" evidence="14">
    <location>
        <begin position="266"/>
        <end position="293"/>
    </location>
</feature>
<dbReference type="STRING" id="623744.A0A553Q0P3"/>
<proteinExistence type="inferred from homology"/>
<dbReference type="PROSITE" id="PS00028">
    <property type="entry name" value="ZINC_FINGER_C2H2_1"/>
    <property type="match status" value="6"/>
</dbReference>
<dbReference type="GO" id="GO:0008270">
    <property type="term" value="F:zinc ion binding"/>
    <property type="evidence" value="ECO:0007669"/>
    <property type="project" value="UniProtKB-KW"/>
</dbReference>
<reference evidence="15 16" key="1">
    <citation type="journal article" date="2019" name="Sci. Data">
        <title>Hybrid genome assembly and annotation of Danionella translucida.</title>
        <authorList>
            <person name="Kadobianskyi M."/>
            <person name="Schulze L."/>
            <person name="Schuelke M."/>
            <person name="Judkewitz B."/>
        </authorList>
    </citation>
    <scope>NUCLEOTIDE SEQUENCE [LARGE SCALE GENOMIC DNA]</scope>
    <source>
        <strain evidence="15 16">Bolton</strain>
    </source>
</reference>
<keyword evidence="4" id="KW-0677">Repeat</keyword>
<feature type="compositionally biased region" description="Basic residues" evidence="12">
    <location>
        <begin position="143"/>
        <end position="154"/>
    </location>
</feature>
<evidence type="ECO:0000256" key="1">
    <source>
        <dbReference type="ARBA" id="ARBA00004123"/>
    </source>
</evidence>
<dbReference type="Proteomes" id="UP000316079">
    <property type="component" value="Unassembled WGS sequence"/>
</dbReference>
<dbReference type="SUPFAM" id="SSF57667">
    <property type="entry name" value="beta-beta-alpha zinc fingers"/>
    <property type="match status" value="3"/>
</dbReference>
<keyword evidence="10" id="KW-0539">Nucleus</keyword>
<dbReference type="EMBL" id="SRMA01026473">
    <property type="protein sequence ID" value="TRY83498.1"/>
    <property type="molecule type" value="Genomic_DNA"/>
</dbReference>
<feature type="domain" description="C2H2-type" evidence="14">
    <location>
        <begin position="238"/>
        <end position="265"/>
    </location>
</feature>
<dbReference type="AlphaFoldDB" id="A0A553Q0P3"/>
<dbReference type="PROSITE" id="PS50157">
    <property type="entry name" value="ZINC_FINGER_C2H2_2"/>
    <property type="match status" value="6"/>
</dbReference>
<evidence type="ECO:0000256" key="12">
    <source>
        <dbReference type="SAM" id="MobiDB-lite"/>
    </source>
</evidence>
<sequence>MCAASPSSSILTLHSDTHKLSILHKLDKLRRQELLCDITIIVENTLFRAHKVILAASSEYFSSMFTAEDQVTKSVYEVNGMTAKTFSAILEFIYSGKLLVEESISEQILETARFLKISDLNEAHGGLQKTISLNENEGDCIQAKRKRGRPKKSKNTTQEENPKISDVQESTETSLNINSSPEEVRDVEFNPEEERQVLQKRKIKPPIRLNGFRLEYELMAKMESGKRGRKRKYPEAEARCEGCGKVFKNHLFLKRHLQTHTENKSFSCKQCGKTFSQQGQLKSHSRVHTGKGLPECAQCNHRFMDAAQLKKHMRTHTGEKPFTCEICGKSFTAKGTLQTHIRIHRGEKPYVCNICDKTFSDPSARRRHVASHTGKKPFLCIICNVSFARMDNLKAHIKIHNKEPQSAKATEQPVEEAPEEEQMHSILELQPYQLQPDGDQEIQLVVTSQNINLDQEQSIQIITAEDPSVEQGLTLLTQPLSHVQNLSVVAPEALDSNPQIQTLNVLGSDDSEQMHVITLSKEAMEQLQVNDGASQQLQVIHESQTDSQIHISGQNGQPITISHTSGQIPSHQIQGQTFQIQAGTVSYLYTTNMNS</sequence>
<comment type="caution">
    <text evidence="15">The sequence shown here is derived from an EMBL/GenBank/DDBJ whole genome shotgun (WGS) entry which is preliminary data.</text>
</comment>
<feature type="compositionally biased region" description="Polar residues" evidence="12">
    <location>
        <begin position="167"/>
        <end position="181"/>
    </location>
</feature>
<dbReference type="FunFam" id="3.30.160.60:FF:001506">
    <property type="entry name" value="Zinc finger protein"/>
    <property type="match status" value="1"/>
</dbReference>
<dbReference type="PROSITE" id="PS50097">
    <property type="entry name" value="BTB"/>
    <property type="match status" value="1"/>
</dbReference>
<feature type="compositionally biased region" description="Basic and acidic residues" evidence="12">
    <location>
        <begin position="182"/>
        <end position="197"/>
    </location>
</feature>
<evidence type="ECO:0000256" key="10">
    <source>
        <dbReference type="ARBA" id="ARBA00023242"/>
    </source>
</evidence>
<name>A0A553Q0P3_9TELE</name>
<feature type="domain" description="C2H2-type" evidence="14">
    <location>
        <begin position="322"/>
        <end position="349"/>
    </location>
</feature>
<evidence type="ECO:0008006" key="17">
    <source>
        <dbReference type="Google" id="ProtNLM"/>
    </source>
</evidence>
<keyword evidence="3" id="KW-0479">Metal-binding</keyword>
<evidence type="ECO:0000256" key="7">
    <source>
        <dbReference type="ARBA" id="ARBA00023015"/>
    </source>
</evidence>
<dbReference type="GO" id="GO:0005634">
    <property type="term" value="C:nucleus"/>
    <property type="evidence" value="ECO:0007669"/>
    <property type="project" value="UniProtKB-SubCell"/>
</dbReference>
<dbReference type="FunFam" id="3.30.160.60:FF:000100">
    <property type="entry name" value="Zinc finger 45-like"/>
    <property type="match status" value="1"/>
</dbReference>
<dbReference type="GO" id="GO:0003677">
    <property type="term" value="F:DNA binding"/>
    <property type="evidence" value="ECO:0007669"/>
    <property type="project" value="UniProtKB-KW"/>
</dbReference>
<dbReference type="InterPro" id="IPR013087">
    <property type="entry name" value="Znf_C2H2_type"/>
</dbReference>
<evidence type="ECO:0000256" key="6">
    <source>
        <dbReference type="ARBA" id="ARBA00022833"/>
    </source>
</evidence>
<dbReference type="Pfam" id="PF12874">
    <property type="entry name" value="zf-met"/>
    <property type="match status" value="1"/>
</dbReference>
<dbReference type="PANTHER" id="PTHR24394:SF59">
    <property type="entry name" value="ZINC FINGER AND BTB DOMAIN-CONTAINING PROTEIN 24 ISOFORM X1"/>
    <property type="match status" value="1"/>
</dbReference>
<accession>A0A553Q0P3</accession>
<feature type="domain" description="C2H2-type" evidence="14">
    <location>
        <begin position="350"/>
        <end position="377"/>
    </location>
</feature>
<feature type="domain" description="BTB" evidence="13">
    <location>
        <begin position="36"/>
        <end position="102"/>
    </location>
</feature>
<feature type="region of interest" description="Disordered" evidence="12">
    <location>
        <begin position="402"/>
        <end position="422"/>
    </location>
</feature>
<evidence type="ECO:0000256" key="11">
    <source>
        <dbReference type="PROSITE-ProRule" id="PRU00042"/>
    </source>
</evidence>
<dbReference type="Gene3D" id="3.30.710.10">
    <property type="entry name" value="Potassium Channel Kv1.1, Chain A"/>
    <property type="match status" value="1"/>
</dbReference>
<dbReference type="InterPro" id="IPR036236">
    <property type="entry name" value="Znf_C2H2_sf"/>
</dbReference>
<dbReference type="OrthoDB" id="6365676at2759"/>
<evidence type="ECO:0000256" key="9">
    <source>
        <dbReference type="ARBA" id="ARBA00023163"/>
    </source>
</evidence>
<dbReference type="FunFam" id="3.30.160.60:FF:000145">
    <property type="entry name" value="Zinc finger protein 574"/>
    <property type="match status" value="1"/>
</dbReference>
<dbReference type="PANTHER" id="PTHR24394">
    <property type="entry name" value="ZINC FINGER PROTEIN"/>
    <property type="match status" value="1"/>
</dbReference>
<keyword evidence="5 11" id="KW-0863">Zinc-finger</keyword>
<dbReference type="Pfam" id="PF00651">
    <property type="entry name" value="BTB"/>
    <property type="match status" value="1"/>
</dbReference>
<dbReference type="Pfam" id="PF00096">
    <property type="entry name" value="zf-C2H2"/>
    <property type="match status" value="5"/>
</dbReference>
<dbReference type="SMART" id="SM00355">
    <property type="entry name" value="ZnF_C2H2"/>
    <property type="match status" value="6"/>
</dbReference>
<comment type="subcellular location">
    <subcellularLocation>
        <location evidence="1">Nucleus</location>
    </subcellularLocation>
</comment>
<dbReference type="InterPro" id="IPR011333">
    <property type="entry name" value="SKP1/BTB/POZ_sf"/>
</dbReference>
<evidence type="ECO:0000256" key="8">
    <source>
        <dbReference type="ARBA" id="ARBA00023125"/>
    </source>
</evidence>
<feature type="domain" description="C2H2-type" evidence="14">
    <location>
        <begin position="378"/>
        <end position="405"/>
    </location>
</feature>
<dbReference type="GO" id="GO:0000981">
    <property type="term" value="F:DNA-binding transcription factor activity, RNA polymerase II-specific"/>
    <property type="evidence" value="ECO:0007669"/>
    <property type="project" value="TreeGrafter"/>
</dbReference>